<dbReference type="Gene3D" id="3.40.50.880">
    <property type="match status" value="1"/>
</dbReference>
<dbReference type="Pfam" id="PF01965">
    <property type="entry name" value="DJ-1_PfpI"/>
    <property type="match status" value="1"/>
</dbReference>
<dbReference type="SUPFAM" id="SSF46689">
    <property type="entry name" value="Homeodomain-like"/>
    <property type="match status" value="2"/>
</dbReference>
<dbReference type="SMART" id="SM00342">
    <property type="entry name" value="HTH_ARAC"/>
    <property type="match status" value="1"/>
</dbReference>
<comment type="caution">
    <text evidence="4">The sequence shown here is derived from an EMBL/GenBank/DDBJ whole genome shotgun (WGS) entry which is preliminary data.</text>
</comment>
<protein>
    <submittedName>
        <fullName evidence="4">Helix-turn-helix domain-containing protein</fullName>
    </submittedName>
</protein>
<dbReference type="PANTHER" id="PTHR43130:SF3">
    <property type="entry name" value="HTH-TYPE TRANSCRIPTIONAL REGULATOR RV1931C"/>
    <property type="match status" value="1"/>
</dbReference>
<dbReference type="SUPFAM" id="SSF52317">
    <property type="entry name" value="Class I glutamine amidotransferase-like"/>
    <property type="match status" value="1"/>
</dbReference>
<dbReference type="PROSITE" id="PS01124">
    <property type="entry name" value="HTH_ARAC_FAMILY_2"/>
    <property type="match status" value="1"/>
</dbReference>
<reference evidence="4 5" key="1">
    <citation type="submission" date="2021-01" db="EMBL/GenBank/DDBJ databases">
        <title>WGS of actinomycetes isolated from Thailand.</title>
        <authorList>
            <person name="Thawai C."/>
        </authorList>
    </citation>
    <scope>NUCLEOTIDE SEQUENCE [LARGE SCALE GENOMIC DNA]</scope>
    <source>
        <strain evidence="4 5">CA3R110</strain>
    </source>
</reference>
<dbReference type="Pfam" id="PF12833">
    <property type="entry name" value="HTH_18"/>
    <property type="match status" value="1"/>
</dbReference>
<evidence type="ECO:0000313" key="4">
    <source>
        <dbReference type="EMBL" id="MBL1119519.1"/>
    </source>
</evidence>
<feature type="domain" description="HTH araC/xylS-type" evidence="3">
    <location>
        <begin position="216"/>
        <end position="314"/>
    </location>
</feature>
<accession>A0ABS1Q4N0</accession>
<gene>
    <name evidence="4" type="ORF">JK364_45355</name>
</gene>
<name>A0ABS1Q4N0_9ACTN</name>
<proteinExistence type="predicted"/>
<dbReference type="EMBL" id="JAERRG010000032">
    <property type="protein sequence ID" value="MBL1119519.1"/>
    <property type="molecule type" value="Genomic_DNA"/>
</dbReference>
<sequence>MASEQFVRRHRIAVLALDRVLPMELGIPFHIFDQPGLPYDLMLCGRTAGPVETYNGWPLIATHGLNTVSAVDTVIVPAFRDYLDGAPDDVVAALAQAHRHGTRIASICTGAFALASAGLLDGRRATTHWRHTDDLARLHPKVEVDPDALYVDAGDVITSAGVASGIDLCLHLLRRDHGAAVANAVAREIVAAPHRDGGQAQFIARPPVPPNRTGFGATLEWALNRLDQPLTVADLAAHARFSPRTFARAFAAETGTTPIKWLNAARIDRARELLETTDAGVDHITQLCGLGTPANFRQHFRRATGITPSEYRRMFAVT</sequence>
<dbReference type="CDD" id="cd03137">
    <property type="entry name" value="GATase1_AraC_1"/>
    <property type="match status" value="1"/>
</dbReference>
<dbReference type="InterPro" id="IPR002818">
    <property type="entry name" value="DJ-1/PfpI"/>
</dbReference>
<dbReference type="InterPro" id="IPR009057">
    <property type="entry name" value="Homeodomain-like_sf"/>
</dbReference>
<dbReference type="InterPro" id="IPR029062">
    <property type="entry name" value="Class_I_gatase-like"/>
</dbReference>
<keyword evidence="1" id="KW-0805">Transcription regulation</keyword>
<dbReference type="Proteomes" id="UP000621510">
    <property type="component" value="Unassembled WGS sequence"/>
</dbReference>
<keyword evidence="2" id="KW-0804">Transcription</keyword>
<organism evidence="4 5">
    <name type="scientific">Streptomyces endocoffeicus</name>
    <dbReference type="NCBI Taxonomy" id="2898945"/>
    <lineage>
        <taxon>Bacteria</taxon>
        <taxon>Bacillati</taxon>
        <taxon>Actinomycetota</taxon>
        <taxon>Actinomycetes</taxon>
        <taxon>Kitasatosporales</taxon>
        <taxon>Streptomycetaceae</taxon>
        <taxon>Streptomyces</taxon>
    </lineage>
</organism>
<dbReference type="Gene3D" id="1.10.10.60">
    <property type="entry name" value="Homeodomain-like"/>
    <property type="match status" value="2"/>
</dbReference>
<evidence type="ECO:0000256" key="1">
    <source>
        <dbReference type="ARBA" id="ARBA00023015"/>
    </source>
</evidence>
<dbReference type="InterPro" id="IPR018060">
    <property type="entry name" value="HTH_AraC"/>
</dbReference>
<evidence type="ECO:0000313" key="5">
    <source>
        <dbReference type="Proteomes" id="UP000621510"/>
    </source>
</evidence>
<dbReference type="PANTHER" id="PTHR43130">
    <property type="entry name" value="ARAC-FAMILY TRANSCRIPTIONAL REGULATOR"/>
    <property type="match status" value="1"/>
</dbReference>
<keyword evidence="5" id="KW-1185">Reference proteome</keyword>
<dbReference type="InterPro" id="IPR052158">
    <property type="entry name" value="INH-QAR"/>
</dbReference>
<evidence type="ECO:0000256" key="2">
    <source>
        <dbReference type="ARBA" id="ARBA00023163"/>
    </source>
</evidence>
<evidence type="ECO:0000259" key="3">
    <source>
        <dbReference type="PROSITE" id="PS01124"/>
    </source>
</evidence>